<dbReference type="InterPro" id="IPR045862">
    <property type="entry name" value="Trf4-like"/>
</dbReference>
<name>A0A0G4ISI5_PLABS</name>
<organism evidence="6 7">
    <name type="scientific">Plasmodiophora brassicae</name>
    <name type="common">Clubroot disease agent</name>
    <dbReference type="NCBI Taxonomy" id="37360"/>
    <lineage>
        <taxon>Eukaryota</taxon>
        <taxon>Sar</taxon>
        <taxon>Rhizaria</taxon>
        <taxon>Endomyxa</taxon>
        <taxon>Phytomyxea</taxon>
        <taxon>Plasmodiophorida</taxon>
        <taxon>Plasmodiophoridae</taxon>
        <taxon>Plasmodiophora</taxon>
    </lineage>
</organism>
<dbReference type="InterPro" id="IPR002058">
    <property type="entry name" value="PAP_assoc"/>
</dbReference>
<dbReference type="Proteomes" id="UP000039324">
    <property type="component" value="Unassembled WGS sequence"/>
</dbReference>
<dbReference type="GO" id="GO:0003729">
    <property type="term" value="F:mRNA binding"/>
    <property type="evidence" value="ECO:0007669"/>
    <property type="project" value="TreeGrafter"/>
</dbReference>
<sequence>MLGAWLSSSILPPAPPGFDSGRTVSNSCSATLHRVPVDTRAESLDAQLTSDLRGFVAAVEEDRQWDDHYHRQGYGTVLQVVRDLFPDAIVNVAGSVAYGLHLPAPISDLDLVIQHPAVNASDGLRMLYLSIRCARTLSSVKYFPWASTPIIKATAADSLVNIDVTWNVANVEQSRDLVLEAVTHPFFRPIVMYMKYYLHVYGLGSPYHGGIGSFTLYVLVIFHLQANGTSCSVSAGSCLRAFLEYYGSSFQVEQYCISVHTGGRPILKADRGHRAPLDVARLCVDSPFDETVDIGRSAFNFAAVRRQLLSTYTILAEPSAVSLIAPIRPASPTPEIRDAFVLLEHARVSICDAETASEYTESSSPPWKVASVQDIVRHVPVASLAVKAGTRGRIVAMTPANIASAVQVATVFDTVLMAIDQVDHVLALYETSAPLLLCKAMASTKNVTEFMESTVERAVAVRDGNFADMPGFWNSTSVSSDEIVAAAEQVREKADNDRQMFIVFRERNVLLAHAYIEYMRHCDLVANVIDYQVHVIDKANQERATEAYEKVAFAVLLVDGLRMVVKDRHAAMQAATATLDRSLVRLQQSSLTVDSLLAPYSAPKQKRRKQKKRQSKTVDVVPDPFVKETNASVVPCNDIDDAPVQAAAATSWHHQHRPLPKTSEASPISAETIRQRDDAYYDQGRRAVERAVHDLCSGASVTLTGSIVHGLHLPAPASDMDLLNTGRSRVHVGDVHPDGVGLAVANSSVTIDITWNVANVDESRRLVGAAMRHTLFKRITMYMKHYLFMHGLGVPYHGGLGSFPLYLPVIFHLQVNCVSNTMRAGACLRAFFAFYGRTFHVEQHCVSLRTNGRPLPKAERAQRGPQDDTRLCIEIPFDSSVDVGRSAFNFGAIRQQLYKTYMGLADASLPASPSPEIRDAIVLLEQARVMLCEAESPTGITAPSASGKPSRSASSLKADAHLHKRLKQLGPANRISRIKTADFVSAFCEQTSFPVAIIVAQHARDIPEAARVYQCKTLALAASENLCDYMDANVSAATRARDTKFQDLPALWFWGSTKVTPEEVVSAARETRKQIVLAREALKTARERNLHMQQVIKTYIMFCDTVAVVLCRPILAAAAHSRLEQKADLRYALGLANDMKKGLVQFTKDLRAPMDHLEQHLGQLKHAGNIADQVINTMHGLITAPVTPAEQTVTPTTRKAKSRKKKKAASSPNLTIDVTNAPDQYCDIGATNEFGGEDAADHFPELVVYVDDDGAPSDVSLTLSLTTVVENETAVWELPSLQDKSGPQACNNSTGATPASVPHDDAKVMADSPGPTFAEQAGDRIVAANDSLVKACDSPATNASGETTTTDEDVTSSARPILPGTYDDGFPALSSVSSMTGSRSGSNDVCSSEVSPTPVATSGSNGSSRTVSGMGSMLSASASPFCPARVRHLDWSPQQRRLLLHTPTSPNPPMHMVPPMAAEQDSQLTVDLHEFVAKAERGRRRDDVHYGRAYDAVDRAVCHLFLNATVNVAGSVAYGLHLRAPTSDLDLVIQHPTETWSNGLPALYRYMLADDTFSSVFYIPTARTPIIKATVAKSLVNVDITWRVANVDEFRHLIADTMTLFPLVFKTITLYMKHYLYMYGLGTPYFGGLGSFPLYLLVIFHLQVNAVACAVSAGTCLRTFFGFYGFVFPVDDHCVSVNTGGRPIPKPDLVGVHGQPDAERLCIVSPFDATDADVGRSAFNFAAIRQRFSSTYAALTTSGSGQVILRLSDVTPTSPMPPSMTRHAPCSSTYIKPGIAMTGRSPDSPHRDGA</sequence>
<dbReference type="EMBL" id="CDSF01000083">
    <property type="protein sequence ID" value="CEO98215.1"/>
    <property type="molecule type" value="Genomic_DNA"/>
</dbReference>
<feature type="region of interest" description="Disordered" evidence="3">
    <location>
        <begin position="1337"/>
        <end position="1414"/>
    </location>
</feature>
<dbReference type="STRING" id="37360.A0A0G4ISI5"/>
<keyword evidence="1" id="KW-0479">Metal-binding</keyword>
<dbReference type="OrthoDB" id="273917at2759"/>
<evidence type="ECO:0000313" key="6">
    <source>
        <dbReference type="EMBL" id="CEO98215.1"/>
    </source>
</evidence>
<feature type="compositionally biased region" description="Polar residues" evidence="3">
    <location>
        <begin position="1282"/>
        <end position="1297"/>
    </location>
</feature>
<dbReference type="InterPro" id="IPR054708">
    <property type="entry name" value="MTPAP-like_central"/>
</dbReference>
<evidence type="ECO:0000259" key="4">
    <source>
        <dbReference type="Pfam" id="PF03828"/>
    </source>
</evidence>
<reference evidence="6 7" key="1">
    <citation type="submission" date="2015-02" db="EMBL/GenBank/DDBJ databases">
        <authorList>
            <person name="Chooi Y.-H."/>
        </authorList>
    </citation>
    <scope>NUCLEOTIDE SEQUENCE [LARGE SCALE GENOMIC DNA]</scope>
    <source>
        <strain evidence="6">E3</strain>
    </source>
</reference>
<evidence type="ECO:0000259" key="5">
    <source>
        <dbReference type="Pfam" id="PF22600"/>
    </source>
</evidence>
<protein>
    <recommendedName>
        <fullName evidence="8">PAP-associated domain-containing protein</fullName>
    </recommendedName>
</protein>
<dbReference type="Pfam" id="PF03828">
    <property type="entry name" value="PAP_assoc"/>
    <property type="match status" value="3"/>
</dbReference>
<feature type="region of interest" description="Disordered" evidence="3">
    <location>
        <begin position="1193"/>
        <end position="1216"/>
    </location>
</feature>
<feature type="domain" description="PAP-associated" evidence="4">
    <location>
        <begin position="236"/>
        <end position="291"/>
    </location>
</feature>
<feature type="compositionally biased region" description="Polar residues" evidence="3">
    <location>
        <begin position="1387"/>
        <end position="1411"/>
    </location>
</feature>
<dbReference type="InterPro" id="IPR043519">
    <property type="entry name" value="NT_sf"/>
</dbReference>
<dbReference type="GO" id="GO:0005730">
    <property type="term" value="C:nucleolus"/>
    <property type="evidence" value="ECO:0007669"/>
    <property type="project" value="TreeGrafter"/>
</dbReference>
<dbReference type="GO" id="GO:0031123">
    <property type="term" value="P:RNA 3'-end processing"/>
    <property type="evidence" value="ECO:0007669"/>
    <property type="project" value="TreeGrafter"/>
</dbReference>
<gene>
    <name evidence="6" type="ORF">PBRA_006329</name>
</gene>
<dbReference type="SUPFAM" id="SSF81631">
    <property type="entry name" value="PAP/OAS1 substrate-binding domain"/>
    <property type="match status" value="3"/>
</dbReference>
<dbReference type="SUPFAM" id="SSF81301">
    <property type="entry name" value="Nucleotidyltransferase"/>
    <property type="match status" value="2"/>
</dbReference>
<dbReference type="GO" id="GO:0046872">
    <property type="term" value="F:metal ion binding"/>
    <property type="evidence" value="ECO:0007669"/>
    <property type="project" value="UniProtKB-KW"/>
</dbReference>
<evidence type="ECO:0000256" key="2">
    <source>
        <dbReference type="ARBA" id="ARBA00022842"/>
    </source>
</evidence>
<feature type="region of interest" description="Disordered" evidence="3">
    <location>
        <begin position="1282"/>
        <end position="1318"/>
    </location>
</feature>
<keyword evidence="7" id="KW-1185">Reference proteome</keyword>
<dbReference type="Gene3D" id="1.10.1410.10">
    <property type="match status" value="3"/>
</dbReference>
<feature type="domain" description="PAP-associated" evidence="4">
    <location>
        <begin position="825"/>
        <end position="880"/>
    </location>
</feature>
<dbReference type="CDD" id="cd05402">
    <property type="entry name" value="NT_PAP_TUTase"/>
    <property type="match status" value="1"/>
</dbReference>
<evidence type="ECO:0000256" key="1">
    <source>
        <dbReference type="ARBA" id="ARBA00022723"/>
    </source>
</evidence>
<evidence type="ECO:0000256" key="3">
    <source>
        <dbReference type="SAM" id="MobiDB-lite"/>
    </source>
</evidence>
<feature type="domain" description="PAP-associated" evidence="4">
    <location>
        <begin position="1658"/>
        <end position="1714"/>
    </location>
</feature>
<dbReference type="Gene3D" id="3.30.460.10">
    <property type="entry name" value="Beta Polymerase, domain 2"/>
    <property type="match status" value="2"/>
</dbReference>
<accession>A0A0G4ISI5</accession>
<dbReference type="GO" id="GO:1990817">
    <property type="term" value="F:poly(A) RNA polymerase activity"/>
    <property type="evidence" value="ECO:0007669"/>
    <property type="project" value="InterPro"/>
</dbReference>
<feature type="region of interest" description="Disordered" evidence="3">
    <location>
        <begin position="651"/>
        <end position="671"/>
    </location>
</feature>
<dbReference type="Pfam" id="PF22600">
    <property type="entry name" value="MTPAP-like_central"/>
    <property type="match status" value="1"/>
</dbReference>
<proteinExistence type="predicted"/>
<dbReference type="PANTHER" id="PTHR23092">
    <property type="entry name" value="POLY(A) RNA POLYMERASE"/>
    <property type="match status" value="1"/>
</dbReference>
<evidence type="ECO:0008006" key="8">
    <source>
        <dbReference type="Google" id="ProtNLM"/>
    </source>
</evidence>
<feature type="compositionally biased region" description="Basic residues" evidence="3">
    <location>
        <begin position="1198"/>
        <end position="1208"/>
    </location>
</feature>
<dbReference type="GO" id="GO:0031499">
    <property type="term" value="C:TRAMP complex"/>
    <property type="evidence" value="ECO:0007669"/>
    <property type="project" value="TreeGrafter"/>
</dbReference>
<dbReference type="GO" id="GO:0043634">
    <property type="term" value="P:polyadenylation-dependent ncRNA catabolic process"/>
    <property type="evidence" value="ECO:0007669"/>
    <property type="project" value="TreeGrafter"/>
</dbReference>
<feature type="domain" description="Poly(A) RNA polymerase mitochondrial-like central palm" evidence="5">
    <location>
        <begin position="1493"/>
        <end position="1586"/>
    </location>
</feature>
<dbReference type="PANTHER" id="PTHR23092:SF15">
    <property type="entry name" value="INACTIVE NON-CANONICAL POLY(A) RNA POLYMERASE PROTEIN TRF4-2-RELATED"/>
    <property type="match status" value="1"/>
</dbReference>
<feature type="compositionally biased region" description="Low complexity" evidence="3">
    <location>
        <begin position="1374"/>
        <end position="1386"/>
    </location>
</feature>
<evidence type="ECO:0000313" key="7">
    <source>
        <dbReference type="Proteomes" id="UP000039324"/>
    </source>
</evidence>
<keyword evidence="2" id="KW-0460">Magnesium</keyword>